<dbReference type="EMBL" id="CAJVQC010159957">
    <property type="protein sequence ID" value="CAG8848270.1"/>
    <property type="molecule type" value="Genomic_DNA"/>
</dbReference>
<protein>
    <submittedName>
        <fullName evidence="1">36827_t:CDS:1</fullName>
    </submittedName>
</protein>
<accession>A0ACA9SUL4</accession>
<reference evidence="1" key="1">
    <citation type="submission" date="2021-06" db="EMBL/GenBank/DDBJ databases">
        <authorList>
            <person name="Kallberg Y."/>
            <person name="Tangrot J."/>
            <person name="Rosling A."/>
        </authorList>
    </citation>
    <scope>NUCLEOTIDE SEQUENCE</scope>
    <source>
        <strain evidence="1">MA461A</strain>
    </source>
</reference>
<feature type="non-terminal residue" evidence="1">
    <location>
        <position position="1"/>
    </location>
</feature>
<evidence type="ECO:0000313" key="2">
    <source>
        <dbReference type="Proteomes" id="UP000789920"/>
    </source>
</evidence>
<keyword evidence="2" id="KW-1185">Reference proteome</keyword>
<comment type="caution">
    <text evidence="1">The sequence shown here is derived from an EMBL/GenBank/DDBJ whole genome shotgun (WGS) entry which is preliminary data.</text>
</comment>
<sequence>FESHYVYKYVYHPLDTVLDGLLQHFHLHDPEHLAKCIAECKSWHHQPPFGFLPSTFNQAWEYFNDVEDKEGKIISKEIIIKRNDTTCLRPSGNFEPYYGDIQTGITYIRVYLRKVDAAITYTYEEYSLYLLMCEVKLPNASSCG</sequence>
<dbReference type="Proteomes" id="UP000789920">
    <property type="component" value="Unassembled WGS sequence"/>
</dbReference>
<proteinExistence type="predicted"/>
<evidence type="ECO:0000313" key="1">
    <source>
        <dbReference type="EMBL" id="CAG8848270.1"/>
    </source>
</evidence>
<name>A0ACA9SUL4_9GLOM</name>
<gene>
    <name evidence="1" type="ORF">RPERSI_LOCUS35033</name>
</gene>
<organism evidence="1 2">
    <name type="scientific">Racocetra persica</name>
    <dbReference type="NCBI Taxonomy" id="160502"/>
    <lineage>
        <taxon>Eukaryota</taxon>
        <taxon>Fungi</taxon>
        <taxon>Fungi incertae sedis</taxon>
        <taxon>Mucoromycota</taxon>
        <taxon>Glomeromycotina</taxon>
        <taxon>Glomeromycetes</taxon>
        <taxon>Diversisporales</taxon>
        <taxon>Gigasporaceae</taxon>
        <taxon>Racocetra</taxon>
    </lineage>
</organism>
<feature type="non-terminal residue" evidence="1">
    <location>
        <position position="144"/>
    </location>
</feature>